<keyword evidence="2" id="KW-0012">Acyltransferase</keyword>
<accession>A0A446CWJ6</accession>
<dbReference type="InterPro" id="IPR000182">
    <property type="entry name" value="GNAT_dom"/>
</dbReference>
<dbReference type="Pfam" id="PF13508">
    <property type="entry name" value="Acetyltransf_7"/>
    <property type="match status" value="1"/>
</dbReference>
<evidence type="ECO:0000259" key="3">
    <source>
        <dbReference type="PROSITE" id="PS51186"/>
    </source>
</evidence>
<dbReference type="CDD" id="cd04301">
    <property type="entry name" value="NAT_SF"/>
    <property type="match status" value="1"/>
</dbReference>
<keyword evidence="1" id="KW-0808">Transferase</keyword>
<protein>
    <recommendedName>
        <fullName evidence="3">N-acetyltransferase domain-containing protein</fullName>
    </recommendedName>
</protein>
<dbReference type="GO" id="GO:0016747">
    <property type="term" value="F:acyltransferase activity, transferring groups other than amino-acyl groups"/>
    <property type="evidence" value="ECO:0007669"/>
    <property type="project" value="InterPro"/>
</dbReference>
<reference evidence="4 5" key="1">
    <citation type="submission" date="2018-07" db="EMBL/GenBank/DDBJ databases">
        <authorList>
            <person name="Peeters C."/>
        </authorList>
    </citation>
    <scope>NUCLEOTIDE SEQUENCE [LARGE SCALE GENOMIC DNA]</scope>
    <source>
        <strain evidence="4 5">LMG 3411</strain>
    </source>
</reference>
<dbReference type="PANTHER" id="PTHR43800">
    <property type="entry name" value="PEPTIDYL-LYSINE N-ACETYLTRANSFERASE YJAB"/>
    <property type="match status" value="1"/>
</dbReference>
<evidence type="ECO:0000313" key="5">
    <source>
        <dbReference type="Proteomes" id="UP000289184"/>
    </source>
</evidence>
<dbReference type="PROSITE" id="PS51186">
    <property type="entry name" value="GNAT"/>
    <property type="match status" value="1"/>
</dbReference>
<organism evidence="4 5">
    <name type="scientific">Achromobacter agilis</name>
    <dbReference type="NCBI Taxonomy" id="1353888"/>
    <lineage>
        <taxon>Bacteria</taxon>
        <taxon>Pseudomonadati</taxon>
        <taxon>Pseudomonadota</taxon>
        <taxon>Betaproteobacteria</taxon>
        <taxon>Burkholderiales</taxon>
        <taxon>Alcaligenaceae</taxon>
        <taxon>Achromobacter</taxon>
    </lineage>
</organism>
<evidence type="ECO:0000256" key="1">
    <source>
        <dbReference type="ARBA" id="ARBA00022679"/>
    </source>
</evidence>
<name>A0A446CWJ6_9BURK</name>
<keyword evidence="5" id="KW-1185">Reference proteome</keyword>
<sequence>MMHTSTPMIRLARLSDLARLADIERSAGKRFLGTAMAWAAGDDPVPLAVLEQAQTAGLLWVAEAEDGQAAGFALTRSMEGDLYLAEMAVSLPQQGRGLGRALLLAVREHARAAGYRSVVLTTDRELPWNAPFYLRHGFSELPPARLPAPLAARLRLEEAAGFDPARRCAMVCPVAA</sequence>
<gene>
    <name evidence="4" type="ORF">AGI3411_05520</name>
</gene>
<evidence type="ECO:0000256" key="2">
    <source>
        <dbReference type="ARBA" id="ARBA00023315"/>
    </source>
</evidence>
<dbReference type="AlphaFoldDB" id="A0A446CWJ6"/>
<feature type="domain" description="N-acetyltransferase" evidence="3">
    <location>
        <begin position="7"/>
        <end position="157"/>
    </location>
</feature>
<dbReference type="SUPFAM" id="SSF55729">
    <property type="entry name" value="Acyl-CoA N-acyltransferases (Nat)"/>
    <property type="match status" value="1"/>
</dbReference>
<dbReference type="InterPro" id="IPR016181">
    <property type="entry name" value="Acyl_CoA_acyltransferase"/>
</dbReference>
<dbReference type="Gene3D" id="3.40.630.30">
    <property type="match status" value="1"/>
</dbReference>
<evidence type="ECO:0000313" key="4">
    <source>
        <dbReference type="EMBL" id="SSW72238.1"/>
    </source>
</evidence>
<dbReference type="EMBL" id="UFQB01000035">
    <property type="protein sequence ID" value="SSW72238.1"/>
    <property type="molecule type" value="Genomic_DNA"/>
</dbReference>
<proteinExistence type="predicted"/>
<dbReference type="Proteomes" id="UP000289184">
    <property type="component" value="Unassembled WGS sequence"/>
</dbReference>
<dbReference type="PANTHER" id="PTHR43800:SF1">
    <property type="entry name" value="PEPTIDYL-LYSINE N-ACETYLTRANSFERASE YJAB"/>
    <property type="match status" value="1"/>
</dbReference>